<dbReference type="OrthoDB" id="6399009at2"/>
<sequence>MAFKKTFASLLVPVFLAGCAASPQDVTLQVDPAVVQLSKAADEIAESYRMLSYAESARVSSTGIGETLDYQASDFPEQWRREVVLKEDYYGELESFLRGLSKLVGYQEPQIIGKSPIVPITIAINRSRKPLAEFLIDASYQAGGRALVTLDPDIDRLQITYPER</sequence>
<dbReference type="Gene3D" id="3.55.50.60">
    <property type="entry name" value="DotD protein"/>
    <property type="match status" value="1"/>
</dbReference>
<evidence type="ECO:0000256" key="1">
    <source>
        <dbReference type="SAM" id="SignalP"/>
    </source>
</evidence>
<reference evidence="2 3" key="1">
    <citation type="submission" date="2016-12" db="EMBL/GenBank/DDBJ databases">
        <title>Marinobacter lutaoensis whole genome sequencing.</title>
        <authorList>
            <person name="Verma A."/>
            <person name="Krishnamurthi S."/>
        </authorList>
    </citation>
    <scope>NUCLEOTIDE SEQUENCE [LARGE SCALE GENOMIC DNA]</scope>
    <source>
        <strain evidence="2 3">T5054</strain>
    </source>
</reference>
<proteinExistence type="predicted"/>
<gene>
    <name evidence="2" type="ORF">BTO32_14875</name>
</gene>
<keyword evidence="1" id="KW-0732">Signal</keyword>
<evidence type="ECO:0000313" key="3">
    <source>
        <dbReference type="Proteomes" id="UP000189339"/>
    </source>
</evidence>
<dbReference type="PROSITE" id="PS51257">
    <property type="entry name" value="PROKAR_LIPOPROTEIN"/>
    <property type="match status" value="1"/>
</dbReference>
<keyword evidence="3" id="KW-1185">Reference proteome</keyword>
<feature type="chain" id="PRO_5010720303" evidence="1">
    <location>
        <begin position="21"/>
        <end position="164"/>
    </location>
</feature>
<evidence type="ECO:0000313" key="2">
    <source>
        <dbReference type="EMBL" id="ONF42494.1"/>
    </source>
</evidence>
<organism evidence="2 3">
    <name type="scientific">Marinobacter lutaoensis</name>
    <dbReference type="NCBI Taxonomy" id="135739"/>
    <lineage>
        <taxon>Bacteria</taxon>
        <taxon>Pseudomonadati</taxon>
        <taxon>Pseudomonadota</taxon>
        <taxon>Gammaproteobacteria</taxon>
        <taxon>Pseudomonadales</taxon>
        <taxon>Marinobacteraceae</taxon>
        <taxon>Marinobacter</taxon>
    </lineage>
</organism>
<dbReference type="RefSeq" id="WP_076725439.1">
    <property type="nucleotide sequence ID" value="NZ_MSCW01000009.1"/>
</dbReference>
<dbReference type="EMBL" id="MSCW01000009">
    <property type="protein sequence ID" value="ONF42494.1"/>
    <property type="molecule type" value="Genomic_DNA"/>
</dbReference>
<dbReference type="InterPro" id="IPR038140">
    <property type="entry name" value="DotD_sf"/>
</dbReference>
<dbReference type="Proteomes" id="UP000189339">
    <property type="component" value="Unassembled WGS sequence"/>
</dbReference>
<feature type="signal peptide" evidence="1">
    <location>
        <begin position="1"/>
        <end position="20"/>
    </location>
</feature>
<dbReference type="InterPro" id="IPR031817">
    <property type="entry name" value="DotD"/>
</dbReference>
<name>A0A1V2DPC8_9GAMM</name>
<comment type="caution">
    <text evidence="2">The sequence shown here is derived from an EMBL/GenBank/DDBJ whole genome shotgun (WGS) entry which is preliminary data.</text>
</comment>
<accession>A0A1V2DPC8</accession>
<dbReference type="Pfam" id="PF16816">
    <property type="entry name" value="DotD"/>
    <property type="match status" value="1"/>
</dbReference>
<dbReference type="AlphaFoldDB" id="A0A1V2DPC8"/>
<protein>
    <submittedName>
        <fullName evidence="2">Type IV secretion protein DotD</fullName>
    </submittedName>
</protein>